<dbReference type="VEuPathDB" id="AmoebaDB:NAEGRDRAFT_67039"/>
<dbReference type="GeneID" id="8853045"/>
<feature type="compositionally biased region" description="Low complexity" evidence="1">
    <location>
        <begin position="12"/>
        <end position="44"/>
    </location>
</feature>
<name>D2VDU0_NAEGR</name>
<evidence type="ECO:0000256" key="1">
    <source>
        <dbReference type="SAM" id="MobiDB-lite"/>
    </source>
</evidence>
<evidence type="ECO:0000313" key="2">
    <source>
        <dbReference type="EMBL" id="EFC44959.1"/>
    </source>
</evidence>
<feature type="compositionally biased region" description="Basic residues" evidence="1">
    <location>
        <begin position="1"/>
        <end position="11"/>
    </location>
</feature>
<organism evidence="3">
    <name type="scientific">Naegleria gruberi</name>
    <name type="common">Amoeba</name>
    <dbReference type="NCBI Taxonomy" id="5762"/>
    <lineage>
        <taxon>Eukaryota</taxon>
        <taxon>Discoba</taxon>
        <taxon>Heterolobosea</taxon>
        <taxon>Tetramitia</taxon>
        <taxon>Eutetramitia</taxon>
        <taxon>Vahlkampfiidae</taxon>
        <taxon>Naegleria</taxon>
    </lineage>
</organism>
<dbReference type="AlphaFoldDB" id="D2VDU0"/>
<dbReference type="Proteomes" id="UP000006671">
    <property type="component" value="Unassembled WGS sequence"/>
</dbReference>
<protein>
    <submittedName>
        <fullName evidence="2">Predicted protein</fullName>
    </submittedName>
</protein>
<feature type="compositionally biased region" description="Acidic residues" evidence="1">
    <location>
        <begin position="255"/>
        <end position="272"/>
    </location>
</feature>
<sequence length="319" mass="36881">MNAKLTIKRKQSQSSSSSASASASQSSQSSTINSSTSCIQNSQNDEADDDDIVEVAPSLSGSSTLHFPIRTMVSIHRNVVLQITLFDKLRDKSTLKSSLASTWFKKEHLDEFYTYLKYFLKKQIYQEIKFIPTEPGRIELKIELPPEKTIQVIKCKTIQFTYEWKKTYSNFFMLRRKDTQEEYERELLKAQLTRKPSVPILIEDDPQGPVKHNLDLSDEETPNKKQKSIHNLDLSDEENVKQTPPRKKKKPTVIIEDDDSSSSEEEDVELKEDIELNSPPFKKFKQSLVSWRYQLLVYLEPKEKDILELTGAKSKSKFF</sequence>
<proteinExistence type="predicted"/>
<feature type="region of interest" description="Disordered" evidence="1">
    <location>
        <begin position="1"/>
        <end position="47"/>
    </location>
</feature>
<dbReference type="OMA" id="KHEMSSD"/>
<reference evidence="2 3" key="1">
    <citation type="journal article" date="2010" name="Cell">
        <title>The genome of Naegleria gruberi illuminates early eukaryotic versatility.</title>
        <authorList>
            <person name="Fritz-Laylin L.K."/>
            <person name="Prochnik S.E."/>
            <person name="Ginger M.L."/>
            <person name="Dacks J.B."/>
            <person name="Carpenter M.L."/>
            <person name="Field M.C."/>
            <person name="Kuo A."/>
            <person name="Paredez A."/>
            <person name="Chapman J."/>
            <person name="Pham J."/>
            <person name="Shu S."/>
            <person name="Neupane R."/>
            <person name="Cipriano M."/>
            <person name="Mancuso J."/>
            <person name="Tu H."/>
            <person name="Salamov A."/>
            <person name="Lindquist E."/>
            <person name="Shapiro H."/>
            <person name="Lucas S."/>
            <person name="Grigoriev I.V."/>
            <person name="Cande W.Z."/>
            <person name="Fulton C."/>
            <person name="Rokhsar D.S."/>
            <person name="Dawson S.C."/>
        </authorList>
    </citation>
    <scope>NUCLEOTIDE SEQUENCE [LARGE SCALE GENOMIC DNA]</scope>
    <source>
        <strain evidence="2 3">NEG-M</strain>
    </source>
</reference>
<dbReference type="InParanoid" id="D2VDU0"/>
<evidence type="ECO:0000313" key="3">
    <source>
        <dbReference type="Proteomes" id="UP000006671"/>
    </source>
</evidence>
<dbReference type="EMBL" id="GG738865">
    <property type="protein sequence ID" value="EFC44959.1"/>
    <property type="molecule type" value="Genomic_DNA"/>
</dbReference>
<dbReference type="RefSeq" id="XP_002677703.1">
    <property type="nucleotide sequence ID" value="XM_002677657.1"/>
</dbReference>
<dbReference type="OrthoDB" id="10260127at2759"/>
<dbReference type="KEGG" id="ngr:NAEGRDRAFT_67039"/>
<gene>
    <name evidence="2" type="ORF">NAEGRDRAFT_67039</name>
</gene>
<keyword evidence="3" id="KW-1185">Reference proteome</keyword>
<feature type="region of interest" description="Disordered" evidence="1">
    <location>
        <begin position="200"/>
        <end position="272"/>
    </location>
</feature>
<accession>D2VDU0</accession>